<keyword evidence="4" id="KW-1185">Reference proteome</keyword>
<dbReference type="AlphaFoldDB" id="A0A6A2Z9S8"/>
<dbReference type="Proteomes" id="UP000436088">
    <property type="component" value="Unassembled WGS sequence"/>
</dbReference>
<dbReference type="EMBL" id="VEPZ02001191">
    <property type="protein sequence ID" value="KAE8688353.1"/>
    <property type="molecule type" value="Genomic_DNA"/>
</dbReference>
<dbReference type="SUPFAM" id="SSF50978">
    <property type="entry name" value="WD40 repeat-like"/>
    <property type="match status" value="1"/>
</dbReference>
<dbReference type="InterPro" id="IPR036322">
    <property type="entry name" value="WD40_repeat_dom_sf"/>
</dbReference>
<dbReference type="InterPro" id="IPR024761">
    <property type="entry name" value="TFIIIC_delta_N"/>
</dbReference>
<evidence type="ECO:0000259" key="2">
    <source>
        <dbReference type="Pfam" id="PF12657"/>
    </source>
</evidence>
<sequence length="240" mass="26030">MASRFQAITLVDSPSYPNSIAWSDENLIAVASGHLVTILNPALPFGPRGLISIPKTEPYPIVVVKGEDLASGCLLPTTLSRDPPRSVRSISWSHLGMAPNPGCLLAVCTTEGRVKLYHPPFFDFCAGWIEVLGITDRLYDYLASISFEDPDIPLSEISNSRSMKSEGRKSSHQTVPAIQTGGRPDKKIPEVCSLPLITADQYASRSAMLSSLVVSWSPLLKLSFEICGAPENKSSNRFAL</sequence>
<dbReference type="PANTHER" id="PTHR15496:SF2">
    <property type="entry name" value="GENERAL TRANSCRIPTION FACTOR 3C POLYPEPTIDE 4"/>
    <property type="match status" value="1"/>
</dbReference>
<organism evidence="3 4">
    <name type="scientific">Hibiscus syriacus</name>
    <name type="common">Rose of Sharon</name>
    <dbReference type="NCBI Taxonomy" id="106335"/>
    <lineage>
        <taxon>Eukaryota</taxon>
        <taxon>Viridiplantae</taxon>
        <taxon>Streptophyta</taxon>
        <taxon>Embryophyta</taxon>
        <taxon>Tracheophyta</taxon>
        <taxon>Spermatophyta</taxon>
        <taxon>Magnoliopsida</taxon>
        <taxon>eudicotyledons</taxon>
        <taxon>Gunneridae</taxon>
        <taxon>Pentapetalae</taxon>
        <taxon>rosids</taxon>
        <taxon>malvids</taxon>
        <taxon>Malvales</taxon>
        <taxon>Malvaceae</taxon>
        <taxon>Malvoideae</taxon>
        <taxon>Hibiscus</taxon>
    </lineage>
</organism>
<name>A0A6A2Z9S8_HIBSY</name>
<evidence type="ECO:0000313" key="3">
    <source>
        <dbReference type="EMBL" id="KAE8688353.1"/>
    </source>
</evidence>
<proteinExistence type="predicted"/>
<evidence type="ECO:0000313" key="4">
    <source>
        <dbReference type="Proteomes" id="UP000436088"/>
    </source>
</evidence>
<accession>A0A6A2Z9S8</accession>
<protein>
    <recommendedName>
        <fullName evidence="2">Transcription factor IIIC 90kDa subunit N-terminal domain-containing protein</fullName>
    </recommendedName>
</protein>
<dbReference type="GO" id="GO:0006384">
    <property type="term" value="P:transcription initiation at RNA polymerase III promoter"/>
    <property type="evidence" value="ECO:0007669"/>
    <property type="project" value="InterPro"/>
</dbReference>
<comment type="caution">
    <text evidence="3">The sequence shown here is derived from an EMBL/GenBank/DDBJ whole genome shotgun (WGS) entry which is preliminary data.</text>
</comment>
<dbReference type="Pfam" id="PF12657">
    <property type="entry name" value="TFIIIC_delta"/>
    <property type="match status" value="1"/>
</dbReference>
<dbReference type="GO" id="GO:0000127">
    <property type="term" value="C:transcription factor TFIIIC complex"/>
    <property type="evidence" value="ECO:0007669"/>
    <property type="project" value="InterPro"/>
</dbReference>
<evidence type="ECO:0000256" key="1">
    <source>
        <dbReference type="SAM" id="MobiDB-lite"/>
    </source>
</evidence>
<dbReference type="GO" id="GO:0004402">
    <property type="term" value="F:histone acetyltransferase activity"/>
    <property type="evidence" value="ECO:0007669"/>
    <property type="project" value="InterPro"/>
</dbReference>
<dbReference type="InterPro" id="IPR044230">
    <property type="entry name" value="GTF3C4"/>
</dbReference>
<reference evidence="3" key="1">
    <citation type="submission" date="2019-09" db="EMBL/GenBank/DDBJ databases">
        <title>Draft genome information of white flower Hibiscus syriacus.</title>
        <authorList>
            <person name="Kim Y.-M."/>
        </authorList>
    </citation>
    <scope>NUCLEOTIDE SEQUENCE [LARGE SCALE GENOMIC DNA]</scope>
    <source>
        <strain evidence="3">YM2019G1</strain>
    </source>
</reference>
<dbReference type="PANTHER" id="PTHR15496">
    <property type="entry name" value="GENERAL TRANSCRIPTION FACTOR 3C POLYPEPTIDE 4 FAMILY"/>
    <property type="match status" value="1"/>
</dbReference>
<feature type="region of interest" description="Disordered" evidence="1">
    <location>
        <begin position="160"/>
        <end position="183"/>
    </location>
</feature>
<gene>
    <name evidence="3" type="ORF">F3Y22_tig00110988pilonHSYRG00452</name>
</gene>
<feature type="domain" description="Transcription factor IIIC 90kDa subunit N-terminal" evidence="2">
    <location>
        <begin position="22"/>
        <end position="152"/>
    </location>
</feature>